<dbReference type="GO" id="GO:0004585">
    <property type="term" value="F:ornithine carbamoyltransferase activity"/>
    <property type="evidence" value="ECO:0007669"/>
    <property type="project" value="TreeGrafter"/>
</dbReference>
<comment type="caution">
    <text evidence="5">The sequence shown here is derived from an EMBL/GenBank/DDBJ whole genome shotgun (WGS) entry which is preliminary data.</text>
</comment>
<dbReference type="GO" id="GO:0016597">
    <property type="term" value="F:amino acid binding"/>
    <property type="evidence" value="ECO:0007669"/>
    <property type="project" value="InterPro"/>
</dbReference>
<dbReference type="GO" id="GO:0042450">
    <property type="term" value="P:L-arginine biosynthetic process via ornithine"/>
    <property type="evidence" value="ECO:0007669"/>
    <property type="project" value="TreeGrafter"/>
</dbReference>
<dbReference type="PRINTS" id="PR00101">
    <property type="entry name" value="ATCASE"/>
</dbReference>
<dbReference type="Proteomes" id="UP000886124">
    <property type="component" value="Unassembled WGS sequence"/>
</dbReference>
<gene>
    <name evidence="5" type="ORF">ENJ89_10470</name>
</gene>
<dbReference type="PANTHER" id="PTHR45753">
    <property type="entry name" value="ORNITHINE CARBAMOYLTRANSFERASE, MITOCHONDRIAL"/>
    <property type="match status" value="1"/>
</dbReference>
<dbReference type="AlphaFoldDB" id="A0A7V5UFS5"/>
<proteinExistence type="inferred from homology"/>
<dbReference type="Gene3D" id="3.40.50.1370">
    <property type="entry name" value="Aspartate/ornithine carbamoyltransferase"/>
    <property type="match status" value="2"/>
</dbReference>
<organism evidence="5">
    <name type="scientific">Caldithrix abyssi</name>
    <dbReference type="NCBI Taxonomy" id="187145"/>
    <lineage>
        <taxon>Bacteria</taxon>
        <taxon>Pseudomonadati</taxon>
        <taxon>Calditrichota</taxon>
        <taxon>Calditrichia</taxon>
        <taxon>Calditrichales</taxon>
        <taxon>Calditrichaceae</taxon>
        <taxon>Caldithrix</taxon>
    </lineage>
</organism>
<sequence length="325" mass="36649">MQTKLKGKHFITTQDWTVQELRTIFELAKQLKLEYATGRFNRWLEGKSLGMIFFDPSTRTRTSFEAAMTQLGGHSIFFAPETMQISHGEAAIDTARVLSGYLQGIAVRFCKYGEGNKYLQALKEGSSSPIVNMQCDIYHPAQILADYFTIMENFGENTRGLKLGVSWTSAPNYVRPLSVPQSLILMMPRFGIDVTLAHPPEFALMPEIVEQAKKNAEQAGVKFEISDKMEDAFEDADVVVPKSWGPLVYTQDEQEGLKLIEKYPGWVADEKRMALTKSHSLYMHPLPADRGKEVTPEVIDGPHSVVYQEAENRLHVQKALLSLIM</sequence>
<feature type="domain" description="Aspartate/ornithine carbamoyltransferase Asp/Orn-binding" evidence="3">
    <location>
        <begin position="179"/>
        <end position="323"/>
    </location>
</feature>
<evidence type="ECO:0000256" key="1">
    <source>
        <dbReference type="ARBA" id="ARBA00022679"/>
    </source>
</evidence>
<keyword evidence="1 2" id="KW-0808">Transferase</keyword>
<evidence type="ECO:0000256" key="2">
    <source>
        <dbReference type="RuleBase" id="RU003634"/>
    </source>
</evidence>
<dbReference type="Pfam" id="PF00185">
    <property type="entry name" value="OTCace"/>
    <property type="match status" value="1"/>
</dbReference>
<dbReference type="SUPFAM" id="SSF53671">
    <property type="entry name" value="Aspartate/ornithine carbamoyltransferase"/>
    <property type="match status" value="1"/>
</dbReference>
<accession>A0A7V5UFS5</accession>
<dbReference type="PRINTS" id="PR00100">
    <property type="entry name" value="AOTCASE"/>
</dbReference>
<dbReference type="Pfam" id="PF02729">
    <property type="entry name" value="OTCace_N"/>
    <property type="match status" value="1"/>
</dbReference>
<protein>
    <submittedName>
        <fullName evidence="5">Ornithine carbamoyltransferase</fullName>
    </submittedName>
</protein>
<comment type="similarity">
    <text evidence="2">Belongs to the aspartate/ornithine carbamoyltransferase superfamily.</text>
</comment>
<evidence type="ECO:0000313" key="5">
    <source>
        <dbReference type="EMBL" id="HHJ53608.1"/>
    </source>
</evidence>
<feature type="domain" description="Aspartate/ornithine carbamoyltransferase carbamoyl-P binding" evidence="4">
    <location>
        <begin position="8"/>
        <end position="152"/>
    </location>
</feature>
<evidence type="ECO:0000259" key="4">
    <source>
        <dbReference type="Pfam" id="PF02729"/>
    </source>
</evidence>
<dbReference type="EMBL" id="DROD01000668">
    <property type="protein sequence ID" value="HHJ53608.1"/>
    <property type="molecule type" value="Genomic_DNA"/>
</dbReference>
<dbReference type="PANTHER" id="PTHR45753:SF3">
    <property type="entry name" value="ORNITHINE TRANSCARBAMYLASE, MITOCHONDRIAL"/>
    <property type="match status" value="1"/>
</dbReference>
<reference evidence="5" key="1">
    <citation type="journal article" date="2020" name="mSystems">
        <title>Genome- and Community-Level Interaction Insights into Carbon Utilization and Element Cycling Functions of Hydrothermarchaeota in Hydrothermal Sediment.</title>
        <authorList>
            <person name="Zhou Z."/>
            <person name="Liu Y."/>
            <person name="Xu W."/>
            <person name="Pan J."/>
            <person name="Luo Z.H."/>
            <person name="Li M."/>
        </authorList>
    </citation>
    <scope>NUCLEOTIDE SEQUENCE [LARGE SCALE GENOMIC DNA]</scope>
    <source>
        <strain evidence="5">HyVt-527</strain>
    </source>
</reference>
<dbReference type="GO" id="GO:0019240">
    <property type="term" value="P:citrulline biosynthetic process"/>
    <property type="evidence" value="ECO:0007669"/>
    <property type="project" value="TreeGrafter"/>
</dbReference>
<name>A0A7V5UFS5_CALAY</name>
<dbReference type="InterPro" id="IPR006131">
    <property type="entry name" value="Asp_carbamoyltransf_Asp/Orn-bd"/>
</dbReference>
<dbReference type="InterPro" id="IPR006132">
    <property type="entry name" value="Asp/Orn_carbamoyltranf_P-bd"/>
</dbReference>
<evidence type="ECO:0000259" key="3">
    <source>
        <dbReference type="Pfam" id="PF00185"/>
    </source>
</evidence>
<dbReference type="InterPro" id="IPR036901">
    <property type="entry name" value="Asp/Orn_carbamoylTrfase_sf"/>
</dbReference>
<dbReference type="InterPro" id="IPR006130">
    <property type="entry name" value="Asp/Orn_carbamoylTrfase"/>
</dbReference>